<dbReference type="GO" id="GO:0034087">
    <property type="term" value="P:establishment of mitotic sister chromatid cohesion"/>
    <property type="evidence" value="ECO:0007669"/>
    <property type="project" value="TreeGrafter"/>
</dbReference>
<dbReference type="HOGENOM" id="CLU_004334_0_0_1"/>
<evidence type="ECO:0000256" key="2">
    <source>
        <dbReference type="ARBA" id="ARBA00009252"/>
    </source>
</evidence>
<dbReference type="STRING" id="1245528.M3IM37"/>
<evidence type="ECO:0000256" key="6">
    <source>
        <dbReference type="RuleBase" id="RU364107"/>
    </source>
</evidence>
<accession>M3IM37</accession>
<dbReference type="GO" id="GO:0090694">
    <property type="term" value="C:Scc2-Scc4 cohesin loading complex"/>
    <property type="evidence" value="ECO:0007669"/>
    <property type="project" value="TreeGrafter"/>
</dbReference>
<evidence type="ECO:0000256" key="5">
    <source>
        <dbReference type="ARBA" id="ARBA00023306"/>
    </source>
</evidence>
<organism evidence="8 9">
    <name type="scientific">Candida maltosa (strain Xu316)</name>
    <name type="common">Yeast</name>
    <dbReference type="NCBI Taxonomy" id="1245528"/>
    <lineage>
        <taxon>Eukaryota</taxon>
        <taxon>Fungi</taxon>
        <taxon>Dikarya</taxon>
        <taxon>Ascomycota</taxon>
        <taxon>Saccharomycotina</taxon>
        <taxon>Pichiomycetes</taxon>
        <taxon>Debaryomycetaceae</taxon>
        <taxon>Candida/Lodderomyces clade</taxon>
        <taxon>Candida</taxon>
    </lineage>
</organism>
<comment type="similarity">
    <text evidence="2 6">Belongs to the SCC2/Nipped-B family.</text>
</comment>
<proteinExistence type="inferred from homology"/>
<dbReference type="SUPFAM" id="SSF48371">
    <property type="entry name" value="ARM repeat"/>
    <property type="match status" value="1"/>
</dbReference>
<dbReference type="GO" id="GO:0071169">
    <property type="term" value="P:establishment of protein localization to chromatin"/>
    <property type="evidence" value="ECO:0007669"/>
    <property type="project" value="TreeGrafter"/>
</dbReference>
<dbReference type="PANTHER" id="PTHR21704">
    <property type="entry name" value="NIPPED-B-LIKE PROTEIN DELANGIN SCC2-RELATED"/>
    <property type="match status" value="1"/>
</dbReference>
<dbReference type="GO" id="GO:0061775">
    <property type="term" value="F:cohesin loader activity"/>
    <property type="evidence" value="ECO:0007669"/>
    <property type="project" value="InterPro"/>
</dbReference>
<dbReference type="GO" id="GO:0003682">
    <property type="term" value="F:chromatin binding"/>
    <property type="evidence" value="ECO:0007669"/>
    <property type="project" value="TreeGrafter"/>
</dbReference>
<dbReference type="InterPro" id="IPR024986">
    <property type="entry name" value="Nipped-B_C"/>
</dbReference>
<dbReference type="Proteomes" id="UP000011777">
    <property type="component" value="Unassembled WGS sequence"/>
</dbReference>
<dbReference type="PANTHER" id="PTHR21704:SF18">
    <property type="entry name" value="NIPPED-B-LIKE PROTEIN"/>
    <property type="match status" value="1"/>
</dbReference>
<keyword evidence="5 6" id="KW-0131">Cell cycle</keyword>
<gene>
    <name evidence="8" type="ORF">G210_2219</name>
</gene>
<sequence>MASEETVDEDLRNALTVTPLVHLIPKQVLPPLVNPSFLPEPEQIKFTATNKKINFQNDEVMNILGHELFDQDDEVDNISFRKVSLPMNPSSNLPLSTVETQLIENENDINYVSHPQKYIQCPRLSVRKEYDMRNMDVHNKKYERKFFKEIPKNNHSVKRKIETNEQNHARKLVKFTNSDLTNTASERIQSLLSKPLNDEELELIYEYIKRDIDVELLGEVQKSCNEYSKNAMSELTKCEFLDMTKVQAMLPLFQGCTVASSCILWIMSNNIDSKILLVDSYVMQIADYIYFMINTVLMSLADFSNDGVEVNPKLLQIFNNLGILLRQLGSLNSKMRLEDGVLTKLEIASVQLIFDESFASTDKSLISVLPVNLLKYSAALLIIDIYQFSPDQRQFILNELVMNFLRLPIKKSEVKNCQIERGNSIQLFTMICVRLSQQNAASSLSAELIKRVSEKYNSNSKTILEYLIEDLTSLLVYPEWSASAELLNCLSANLLQTVRSQNCPPLVEVYFLEVLGNICGKILILKNDPQVDIMTQAEALTEVQKYSSPTGTEEYLQSLFKDEQEDSTASYASVVLKELNKFCTIFLNSLGNFLDSPKIKMKTKAIKILSSLSDKHASLLSSPTLQQALSARLCDDATSVRDAVYEFIGNYIRSHPDEADNFYNPICNALGDDGISVRKKAIKLTRQVYSLFSTNAKILIGSRLLKRLNDEEDSVKNESVSVMTDCWIAPLKNGTGNKSLVFNLINLGMSHHKTMESLEFFLQFHILNNAKLSDAVNGLIEILLDIISDDSNFREGALLLLSACTKCKRDLLGQDKLIALQPLILDETNCNKKSYRYVLRILKNVLPSVSSLRPDFINPVQEFLFSKLTKMSHRELHEAIPSLWQLCKIKQNYLKMVNATISTLKMLKKYIDDKQLLDNRVGKLIQLLACLVKYCELESYQEYFFKANIGLKKNESVISLVVKYIISFCQESGHVQTVAVTNLIVVCANHPRILMSPPVLSLFDSALQTTPETIRAVTQEMIDFLNEKDQESINTNKSNLEDIIDDACPGIVQRYISRMLALSLKDKGEYGYLPFQFVQVALQLGFANPKVCISTIIALEASPVSIISSTAISIHKDLFDKHESLVDTNYQEGIKHAFESDLVNVSFLNIVHGIVEGTRGARNKFIQAMLKVLDLNDICLVLFLAERISYIKFKSTEEILMILRRLQDIVHTSNVTDDMDHQVALSTYTIIELYRHLQTVYKVTDEQVELFGSGDLEIDHKHPPKVFKSVTLNLDWIRNNIDNKESTQECIKHIEAFI</sequence>
<keyword evidence="3 6" id="KW-0677">Repeat</keyword>
<name>M3IM37_CANMX</name>
<keyword evidence="4 6" id="KW-0539">Nucleus</keyword>
<feature type="domain" description="Sister chromatid cohesion C-terminal" evidence="7">
    <location>
        <begin position="1048"/>
        <end position="1208"/>
    </location>
</feature>
<evidence type="ECO:0000313" key="8">
    <source>
        <dbReference type="EMBL" id="EMG47446.1"/>
    </source>
</evidence>
<dbReference type="Gene3D" id="1.25.10.10">
    <property type="entry name" value="Leucine-rich Repeat Variant"/>
    <property type="match status" value="1"/>
</dbReference>
<evidence type="ECO:0000259" key="7">
    <source>
        <dbReference type="Pfam" id="PF12830"/>
    </source>
</evidence>
<dbReference type="Pfam" id="PF12830">
    <property type="entry name" value="Nipped-B_C"/>
    <property type="match status" value="1"/>
</dbReference>
<comment type="subcellular location">
    <subcellularLocation>
        <location evidence="1 6">Nucleus</location>
    </subcellularLocation>
</comment>
<evidence type="ECO:0000313" key="9">
    <source>
        <dbReference type="Proteomes" id="UP000011777"/>
    </source>
</evidence>
<dbReference type="Pfam" id="PF12765">
    <property type="entry name" value="Cohesin_HEAT"/>
    <property type="match status" value="1"/>
</dbReference>
<dbReference type="GO" id="GO:1990414">
    <property type="term" value="P:replication-born double-strand break repair via sister chromatid exchange"/>
    <property type="evidence" value="ECO:0007669"/>
    <property type="project" value="TreeGrafter"/>
</dbReference>
<evidence type="ECO:0000256" key="1">
    <source>
        <dbReference type="ARBA" id="ARBA00004123"/>
    </source>
</evidence>
<dbReference type="InterPro" id="IPR011989">
    <property type="entry name" value="ARM-like"/>
</dbReference>
<dbReference type="OMA" id="YLPFQFV"/>
<reference evidence="8 9" key="1">
    <citation type="submission" date="2013-02" db="EMBL/GenBank/DDBJ databases">
        <title>Genome sequence of Candida maltosa Xu316, a potential industrial strain for xylitol and ethanol production.</title>
        <authorList>
            <person name="Yu J."/>
            <person name="Wang Q."/>
            <person name="Geng X."/>
            <person name="Bao W."/>
            <person name="He P."/>
            <person name="Cai J."/>
        </authorList>
    </citation>
    <scope>NUCLEOTIDE SEQUENCE [LARGE SCALE GENOMIC DNA]</scope>
    <source>
        <strain evidence="9">Xu316</strain>
    </source>
</reference>
<dbReference type="GO" id="GO:0140588">
    <property type="term" value="P:chromatin looping"/>
    <property type="evidence" value="ECO:0007669"/>
    <property type="project" value="InterPro"/>
</dbReference>
<protein>
    <recommendedName>
        <fullName evidence="6">Sister chromatid cohesion protein</fullName>
    </recommendedName>
</protein>
<dbReference type="InterPro" id="IPR026003">
    <property type="entry name" value="Cohesin_HEAT"/>
</dbReference>
<evidence type="ECO:0000256" key="4">
    <source>
        <dbReference type="ARBA" id="ARBA00023242"/>
    </source>
</evidence>
<comment type="caution">
    <text evidence="8">The sequence shown here is derived from an EMBL/GenBank/DDBJ whole genome shotgun (WGS) entry which is preliminary data.</text>
</comment>
<keyword evidence="9" id="KW-1185">Reference proteome</keyword>
<dbReference type="EMBL" id="AOGT01001572">
    <property type="protein sequence ID" value="EMG47446.1"/>
    <property type="molecule type" value="Genomic_DNA"/>
</dbReference>
<dbReference type="eggNOG" id="KOG1020">
    <property type="taxonomic scope" value="Eukaryota"/>
</dbReference>
<dbReference type="GO" id="GO:0010468">
    <property type="term" value="P:regulation of gene expression"/>
    <property type="evidence" value="ECO:0007669"/>
    <property type="project" value="InterPro"/>
</dbReference>
<evidence type="ECO:0000256" key="3">
    <source>
        <dbReference type="ARBA" id="ARBA00022737"/>
    </source>
</evidence>
<dbReference type="OrthoDB" id="418242at2759"/>
<dbReference type="InterPro" id="IPR033031">
    <property type="entry name" value="Scc2/Nipped-B"/>
</dbReference>
<dbReference type="InterPro" id="IPR016024">
    <property type="entry name" value="ARM-type_fold"/>
</dbReference>